<feature type="region of interest" description="Disordered" evidence="1">
    <location>
        <begin position="70"/>
        <end position="98"/>
    </location>
</feature>
<keyword evidence="4" id="KW-1185">Reference proteome</keyword>
<organism evidence="3 4">
    <name type="scientific">Micromonospora maris</name>
    <dbReference type="NCBI Taxonomy" id="1003110"/>
    <lineage>
        <taxon>Bacteria</taxon>
        <taxon>Bacillati</taxon>
        <taxon>Actinomycetota</taxon>
        <taxon>Actinomycetes</taxon>
        <taxon>Micromonosporales</taxon>
        <taxon>Micromonosporaceae</taxon>
        <taxon>Micromonospora</taxon>
    </lineage>
</organism>
<dbReference type="EMBL" id="LMWI01000002">
    <property type="protein sequence ID" value="KUJ45276.1"/>
    <property type="molecule type" value="Genomic_DNA"/>
</dbReference>
<dbReference type="InterPro" id="IPR027598">
    <property type="entry name" value="Amphi-Trp_dom"/>
</dbReference>
<proteinExistence type="predicted"/>
<reference evidence="3 4" key="1">
    <citation type="submission" date="2015-10" db="EMBL/GenBank/DDBJ databases">
        <authorList>
            <person name="Ju K.-S."/>
            <person name="Doroghazi J.R."/>
            <person name="Metcalf W.W."/>
        </authorList>
    </citation>
    <scope>NUCLEOTIDE SEQUENCE [LARGE SCALE GENOMIC DNA]</scope>
    <source>
        <strain evidence="3 4">NRRL B-24793</strain>
    </source>
</reference>
<sequence length="98" mass="10652">MDIYEDERTVSRADLAAWLRQVANQLETGQIFYGAAGTLAVADQVNCELEIEQEGKDEYSVEIEFSWTNPKAAPAAEPVAEKAAEADSADEEPTTAAE</sequence>
<accession>A0A9X0I1Q8</accession>
<evidence type="ECO:0000259" key="2">
    <source>
        <dbReference type="Pfam" id="PF20068"/>
    </source>
</evidence>
<name>A0A9X0I1Q8_9ACTN</name>
<gene>
    <name evidence="3" type="ORF">ADL17_19505</name>
</gene>
<dbReference type="AlphaFoldDB" id="A0A9X0I1Q8"/>
<dbReference type="Pfam" id="PF20068">
    <property type="entry name" value="Amphi-Trp"/>
    <property type="match status" value="1"/>
</dbReference>
<evidence type="ECO:0000313" key="4">
    <source>
        <dbReference type="Proteomes" id="UP000053246"/>
    </source>
</evidence>
<dbReference type="Proteomes" id="UP000053246">
    <property type="component" value="Unassembled WGS sequence"/>
</dbReference>
<dbReference type="RefSeq" id="WP_013734625.1">
    <property type="nucleotide sequence ID" value="NZ_LMWI01000002.1"/>
</dbReference>
<feature type="compositionally biased region" description="Acidic residues" evidence="1">
    <location>
        <begin position="87"/>
        <end position="98"/>
    </location>
</feature>
<feature type="domain" description="Amphi-Trp" evidence="2">
    <location>
        <begin position="3"/>
        <end position="75"/>
    </location>
</feature>
<protein>
    <recommendedName>
        <fullName evidence="2">Amphi-Trp domain-containing protein</fullName>
    </recommendedName>
</protein>
<comment type="caution">
    <text evidence="3">The sequence shown here is derived from an EMBL/GenBank/DDBJ whole genome shotgun (WGS) entry which is preliminary data.</text>
</comment>
<dbReference type="NCBIfam" id="TIGR04354">
    <property type="entry name" value="amphi-Trp"/>
    <property type="match status" value="1"/>
</dbReference>
<dbReference type="OMA" id="QVNCELE"/>
<evidence type="ECO:0000256" key="1">
    <source>
        <dbReference type="SAM" id="MobiDB-lite"/>
    </source>
</evidence>
<evidence type="ECO:0000313" key="3">
    <source>
        <dbReference type="EMBL" id="KUJ45276.1"/>
    </source>
</evidence>